<feature type="region of interest" description="Disordered" evidence="1">
    <location>
        <begin position="1"/>
        <end position="22"/>
    </location>
</feature>
<gene>
    <name evidence="2" type="ORF">WN51_05118</name>
</gene>
<evidence type="ECO:0000313" key="3">
    <source>
        <dbReference type="Proteomes" id="UP000053105"/>
    </source>
</evidence>
<feature type="compositionally biased region" description="Basic and acidic residues" evidence="1">
    <location>
        <begin position="1"/>
        <end position="17"/>
    </location>
</feature>
<dbReference type="Proteomes" id="UP000053105">
    <property type="component" value="Unassembled WGS sequence"/>
</dbReference>
<dbReference type="EMBL" id="KQ435885">
    <property type="protein sequence ID" value="KOX69564.1"/>
    <property type="molecule type" value="Genomic_DNA"/>
</dbReference>
<keyword evidence="3" id="KW-1185">Reference proteome</keyword>
<accession>A0A0N0BD43</accession>
<sequence length="182" mass="20143">MKKKREEKNAKRKNEIQRRKRAITTRSFGALARAAPSGNGALRQAAIFPHSKFRENLAQPSSIPFCFPSFHSLPLLRIKIVSQQDELQDVADLPAITPTPGLIDPGIEKKSLEFPRAESSSNMASFGHAYPNVARSNRNKPRKARAVKQKNMDTPARRGANDVQNGVQGTLNISTFSVLVVK</sequence>
<proteinExistence type="predicted"/>
<evidence type="ECO:0000313" key="2">
    <source>
        <dbReference type="EMBL" id="KOX69564.1"/>
    </source>
</evidence>
<feature type="compositionally biased region" description="Basic residues" evidence="1">
    <location>
        <begin position="137"/>
        <end position="148"/>
    </location>
</feature>
<organism evidence="2 3">
    <name type="scientific">Melipona quadrifasciata</name>
    <dbReference type="NCBI Taxonomy" id="166423"/>
    <lineage>
        <taxon>Eukaryota</taxon>
        <taxon>Metazoa</taxon>
        <taxon>Ecdysozoa</taxon>
        <taxon>Arthropoda</taxon>
        <taxon>Hexapoda</taxon>
        <taxon>Insecta</taxon>
        <taxon>Pterygota</taxon>
        <taxon>Neoptera</taxon>
        <taxon>Endopterygota</taxon>
        <taxon>Hymenoptera</taxon>
        <taxon>Apocrita</taxon>
        <taxon>Aculeata</taxon>
        <taxon>Apoidea</taxon>
        <taxon>Anthophila</taxon>
        <taxon>Apidae</taxon>
        <taxon>Melipona</taxon>
    </lineage>
</organism>
<evidence type="ECO:0000256" key="1">
    <source>
        <dbReference type="SAM" id="MobiDB-lite"/>
    </source>
</evidence>
<feature type="region of interest" description="Disordered" evidence="1">
    <location>
        <begin position="131"/>
        <end position="163"/>
    </location>
</feature>
<reference evidence="2 3" key="1">
    <citation type="submission" date="2015-07" db="EMBL/GenBank/DDBJ databases">
        <title>The genome of Melipona quadrifasciata.</title>
        <authorList>
            <person name="Pan H."/>
            <person name="Kapheim K."/>
        </authorList>
    </citation>
    <scope>NUCLEOTIDE SEQUENCE [LARGE SCALE GENOMIC DNA]</scope>
    <source>
        <strain evidence="2">0111107301</strain>
        <tissue evidence="2">Whole body</tissue>
    </source>
</reference>
<dbReference type="AlphaFoldDB" id="A0A0N0BD43"/>
<protein>
    <submittedName>
        <fullName evidence="2">Uncharacterized protein</fullName>
    </submittedName>
</protein>
<name>A0A0N0BD43_9HYME</name>